<reference evidence="2" key="1">
    <citation type="submission" date="2022-11" db="UniProtKB">
        <authorList>
            <consortium name="WormBaseParasite"/>
        </authorList>
    </citation>
    <scope>IDENTIFICATION</scope>
</reference>
<dbReference type="Proteomes" id="UP000887576">
    <property type="component" value="Unplaced"/>
</dbReference>
<dbReference type="WBParaSite" id="JU765_v2.g9155.t2">
    <property type="protein sequence ID" value="JU765_v2.g9155.t2"/>
    <property type="gene ID" value="JU765_v2.g9155"/>
</dbReference>
<evidence type="ECO:0000313" key="2">
    <source>
        <dbReference type="WBParaSite" id="JU765_v2.g9155.t2"/>
    </source>
</evidence>
<proteinExistence type="predicted"/>
<evidence type="ECO:0000313" key="1">
    <source>
        <dbReference type="Proteomes" id="UP000887576"/>
    </source>
</evidence>
<accession>A0AC34RQ53</accession>
<sequence>MGRCIKYSTLPSHNTWEDASNIAHCREILADFREHRIQEGYDDSEDDTPIPPPPTIKKRKTTRKRKVEPEVEIITETNETPEMTPESVESTSKKTCLESPENDDSNSSQTSNVQMVNLSTASSIIAATYTEMGKYFCVQFLNESKYWISNEECRKYLPQLLLDFYENCSIYMEPGNSTGNILNNLTTDSGIQFDDDEDDENSQQNDEHDDENDYSVLSNHDQLSENDSHDRSAIVMP</sequence>
<name>A0AC34RQ53_9BILA</name>
<organism evidence="1 2">
    <name type="scientific">Panagrolaimus sp. JU765</name>
    <dbReference type="NCBI Taxonomy" id="591449"/>
    <lineage>
        <taxon>Eukaryota</taxon>
        <taxon>Metazoa</taxon>
        <taxon>Ecdysozoa</taxon>
        <taxon>Nematoda</taxon>
        <taxon>Chromadorea</taxon>
        <taxon>Rhabditida</taxon>
        <taxon>Tylenchina</taxon>
        <taxon>Panagrolaimomorpha</taxon>
        <taxon>Panagrolaimoidea</taxon>
        <taxon>Panagrolaimidae</taxon>
        <taxon>Panagrolaimus</taxon>
    </lineage>
</organism>
<protein>
    <submittedName>
        <fullName evidence="2">Chromo domain-containing protein</fullName>
    </submittedName>
</protein>